<evidence type="ECO:0000259" key="6">
    <source>
        <dbReference type="PROSITE" id="PS50053"/>
    </source>
</evidence>
<dbReference type="PANTHER" id="PTHR12943:SF27">
    <property type="entry name" value="HOMOCYSTEINE-INDUCED ENDOPLASMIC RETICULUM PROTEIN, ISOFORM A"/>
    <property type="match status" value="1"/>
</dbReference>
<evidence type="ECO:0000256" key="5">
    <source>
        <dbReference type="SAM" id="MobiDB-lite"/>
    </source>
</evidence>
<dbReference type="GO" id="GO:0030968">
    <property type="term" value="P:endoplasmic reticulum unfolded protein response"/>
    <property type="evidence" value="ECO:0000318"/>
    <property type="project" value="GO_Central"/>
</dbReference>
<reference evidence="7 8" key="1">
    <citation type="journal article" date="2014" name="Nat. Commun.">
        <title>Klebsormidium flaccidum genome reveals primary factors for plant terrestrial adaptation.</title>
        <authorList>
            <person name="Hori K."/>
            <person name="Maruyama F."/>
            <person name="Fujisawa T."/>
            <person name="Togashi T."/>
            <person name="Yamamoto N."/>
            <person name="Seo M."/>
            <person name="Sato S."/>
            <person name="Yamada T."/>
            <person name="Mori H."/>
            <person name="Tajima N."/>
            <person name="Moriyama T."/>
            <person name="Ikeuchi M."/>
            <person name="Watanabe M."/>
            <person name="Wada H."/>
            <person name="Kobayashi K."/>
            <person name="Saito M."/>
            <person name="Masuda T."/>
            <person name="Sasaki-Sekimoto Y."/>
            <person name="Mashiguchi K."/>
            <person name="Awai K."/>
            <person name="Shimojima M."/>
            <person name="Masuda S."/>
            <person name="Iwai M."/>
            <person name="Nobusawa T."/>
            <person name="Narise T."/>
            <person name="Kondo S."/>
            <person name="Saito H."/>
            <person name="Sato R."/>
            <person name="Murakawa M."/>
            <person name="Ihara Y."/>
            <person name="Oshima-Yamada Y."/>
            <person name="Ohtaka K."/>
            <person name="Satoh M."/>
            <person name="Sonobe K."/>
            <person name="Ishii M."/>
            <person name="Ohtani R."/>
            <person name="Kanamori-Sato M."/>
            <person name="Honoki R."/>
            <person name="Miyazaki D."/>
            <person name="Mochizuki H."/>
            <person name="Umetsu J."/>
            <person name="Higashi K."/>
            <person name="Shibata D."/>
            <person name="Kamiya Y."/>
            <person name="Sato N."/>
            <person name="Nakamura Y."/>
            <person name="Tabata S."/>
            <person name="Ida S."/>
            <person name="Kurokawa K."/>
            <person name="Ohta H."/>
        </authorList>
    </citation>
    <scope>NUCLEOTIDE SEQUENCE [LARGE SCALE GENOMIC DNA]</scope>
    <source>
        <strain evidence="7 8">NIES-2285</strain>
    </source>
</reference>
<feature type="compositionally biased region" description="Pro residues" evidence="5">
    <location>
        <begin position="158"/>
        <end position="169"/>
    </location>
</feature>
<feature type="region of interest" description="Disordered" evidence="5">
    <location>
        <begin position="529"/>
        <end position="551"/>
    </location>
</feature>
<dbReference type="OrthoDB" id="21589at2759"/>
<proteinExistence type="predicted"/>
<dbReference type="SUPFAM" id="SSF54236">
    <property type="entry name" value="Ubiquitin-like"/>
    <property type="match status" value="1"/>
</dbReference>
<feature type="compositionally biased region" description="Polar residues" evidence="5">
    <location>
        <begin position="191"/>
        <end position="204"/>
    </location>
</feature>
<feature type="compositionally biased region" description="Polar residues" evidence="5">
    <location>
        <begin position="248"/>
        <end position="259"/>
    </location>
</feature>
<dbReference type="STRING" id="105231.A0A1Y1HZN6"/>
<evidence type="ECO:0000313" key="8">
    <source>
        <dbReference type="Proteomes" id="UP000054558"/>
    </source>
</evidence>
<dbReference type="GO" id="GO:0016020">
    <property type="term" value="C:membrane"/>
    <property type="evidence" value="ECO:0007669"/>
    <property type="project" value="UniProtKB-SubCell"/>
</dbReference>
<dbReference type="Gene3D" id="3.10.20.90">
    <property type="entry name" value="Phosphatidylinositol 3-kinase Catalytic Subunit, Chain A, domain 1"/>
    <property type="match status" value="1"/>
</dbReference>
<dbReference type="PROSITE" id="PS50053">
    <property type="entry name" value="UBIQUITIN_2"/>
    <property type="match status" value="1"/>
</dbReference>
<evidence type="ECO:0000256" key="4">
    <source>
        <dbReference type="ARBA" id="ARBA00023136"/>
    </source>
</evidence>
<name>A0A1Y1HZN6_KLENI</name>
<dbReference type="Pfam" id="PF00240">
    <property type="entry name" value="ubiquitin"/>
    <property type="match status" value="1"/>
</dbReference>
<feature type="domain" description="Ubiquitin-like" evidence="6">
    <location>
        <begin position="14"/>
        <end position="98"/>
    </location>
</feature>
<evidence type="ECO:0000313" key="7">
    <source>
        <dbReference type="EMBL" id="GAQ81318.1"/>
    </source>
</evidence>
<feature type="region of interest" description="Disordered" evidence="5">
    <location>
        <begin position="94"/>
        <end position="285"/>
    </location>
</feature>
<feature type="compositionally biased region" description="Low complexity" evidence="5">
    <location>
        <begin position="101"/>
        <end position="115"/>
    </location>
</feature>
<keyword evidence="8" id="KW-1185">Reference proteome</keyword>
<feature type="compositionally biased region" description="Low complexity" evidence="5">
    <location>
        <begin position="529"/>
        <end position="548"/>
    </location>
</feature>
<dbReference type="EMBL" id="DF237026">
    <property type="protein sequence ID" value="GAQ81318.1"/>
    <property type="molecule type" value="Genomic_DNA"/>
</dbReference>
<evidence type="ECO:0000256" key="2">
    <source>
        <dbReference type="ARBA" id="ARBA00022692"/>
    </source>
</evidence>
<evidence type="ECO:0000256" key="1">
    <source>
        <dbReference type="ARBA" id="ARBA00004370"/>
    </source>
</evidence>
<sequence length="613" mass="63047">MSDGKDPAASSDLVELLVRNPSASFSKDLKLKISPTATIQALKDRLKEEYDGHPPPAQQKLIISGQIVKDNQLLKDVLKHANLAEPQVVHLVIAGPKPDGSSSSTPPEPATAAPTQTPPAPRFAFRPPTTHGPTAPLSQPQAPVENLAPGPSTRSTPPLRPPPPTPENPPSSSTRGGTSEAAARTAADHSANPSLTSGAAQSPANAEVPQQEEESFAVRMSRIGLPPRNTPTPHAQQGGQHQQASTSAPQNPTPQNATAPSAFAQGAGPSGTAQGNGVAPGPSNAAAGLSQEALQQLYLQLLQSNPFLTPLACNLAALSMGLPPPQPNPGASPPLAALFPGFNFAAAPAGGQDQAAPEPQRAAPVQGGPFVGFFQAPAAAGGQAGGFAENRAFAFPVGNQGGPLQGAQIHFMPPGALPPQGFPVDPAAQAGLRQRVGQNGAPQPMQFGGIPQGVPIVVRVRRIQIDFMLIAKLAVIVFVLNQDGSIERLVLLTGLAVLAYLYQTGVLTPYVRMATERFQRLIQQQGRQQAAAGANQGAPANPGNAPHMAGGGALAGAVQRQRAGGGFLREIQLFVMGFITSLLPGFQAPEGIPEPGQVPPPAGVAAEDRPHRD</sequence>
<dbReference type="AlphaFoldDB" id="A0A1Y1HZN6"/>
<feature type="compositionally biased region" description="Low complexity" evidence="5">
    <location>
        <begin position="231"/>
        <end position="247"/>
    </location>
</feature>
<dbReference type="InterPro" id="IPR029071">
    <property type="entry name" value="Ubiquitin-like_domsf"/>
</dbReference>
<gene>
    <name evidence="7" type="ORF">KFL_000770110</name>
</gene>
<dbReference type="OMA" id="STWAPFR"/>
<keyword evidence="2" id="KW-0812">Transmembrane</keyword>
<comment type="subcellular location">
    <subcellularLocation>
        <location evidence="1">Membrane</location>
    </subcellularLocation>
</comment>
<accession>A0A1Y1HZN6</accession>
<keyword evidence="4" id="KW-0472">Membrane</keyword>
<feature type="region of interest" description="Disordered" evidence="5">
    <location>
        <begin position="590"/>
        <end position="613"/>
    </location>
</feature>
<dbReference type="PANTHER" id="PTHR12943">
    <property type="entry name" value="HOMOCYSTEINE-RESPONSIVE ENDOPLASMIC RETICULUM-RESIDENT UNIQUITIN-LIKE DOMAIN HERPUD PROTEIN FAMILY MEMBER"/>
    <property type="match status" value="1"/>
</dbReference>
<dbReference type="SMART" id="SM00213">
    <property type="entry name" value="UBQ"/>
    <property type="match status" value="1"/>
</dbReference>
<dbReference type="Proteomes" id="UP000054558">
    <property type="component" value="Unassembled WGS sequence"/>
</dbReference>
<protein>
    <recommendedName>
        <fullName evidence="6">Ubiquitin-like domain-containing protein</fullName>
    </recommendedName>
</protein>
<dbReference type="InterPro" id="IPR039751">
    <property type="entry name" value="HERPUD1/2"/>
</dbReference>
<organism evidence="7 8">
    <name type="scientific">Klebsormidium nitens</name>
    <name type="common">Green alga</name>
    <name type="synonym">Ulothrix nitens</name>
    <dbReference type="NCBI Taxonomy" id="105231"/>
    <lineage>
        <taxon>Eukaryota</taxon>
        <taxon>Viridiplantae</taxon>
        <taxon>Streptophyta</taxon>
        <taxon>Klebsormidiophyceae</taxon>
        <taxon>Klebsormidiales</taxon>
        <taxon>Klebsormidiaceae</taxon>
        <taxon>Klebsormidium</taxon>
    </lineage>
</organism>
<dbReference type="InterPro" id="IPR000626">
    <property type="entry name" value="Ubiquitin-like_dom"/>
</dbReference>
<keyword evidence="3" id="KW-1133">Transmembrane helix</keyword>
<evidence type="ECO:0000256" key="3">
    <source>
        <dbReference type="ARBA" id="ARBA00022989"/>
    </source>
</evidence>